<dbReference type="Proteomes" id="UP000799766">
    <property type="component" value="Unassembled WGS sequence"/>
</dbReference>
<evidence type="ECO:0000256" key="6">
    <source>
        <dbReference type="SAM" id="MobiDB-lite"/>
    </source>
</evidence>
<dbReference type="AlphaFoldDB" id="A0A6A6P153"/>
<evidence type="ECO:0000256" key="7">
    <source>
        <dbReference type="SAM" id="Phobius"/>
    </source>
</evidence>
<proteinExistence type="inferred from homology"/>
<keyword evidence="10" id="KW-1185">Reference proteome</keyword>
<dbReference type="InterPro" id="IPR052337">
    <property type="entry name" value="SAT4-like"/>
</dbReference>
<evidence type="ECO:0000256" key="2">
    <source>
        <dbReference type="ARBA" id="ARBA00022692"/>
    </source>
</evidence>
<dbReference type="PANTHER" id="PTHR33048:SF129">
    <property type="entry name" value="INTEGRAL MEMBRANE PROTEIN-RELATED"/>
    <property type="match status" value="1"/>
</dbReference>
<reference evidence="9" key="1">
    <citation type="journal article" date="2020" name="Stud. Mycol.">
        <title>101 Dothideomycetes genomes: a test case for predicting lifestyles and emergence of pathogens.</title>
        <authorList>
            <person name="Haridas S."/>
            <person name="Albert R."/>
            <person name="Binder M."/>
            <person name="Bloem J."/>
            <person name="Labutti K."/>
            <person name="Salamov A."/>
            <person name="Andreopoulos B."/>
            <person name="Baker S."/>
            <person name="Barry K."/>
            <person name="Bills G."/>
            <person name="Bluhm B."/>
            <person name="Cannon C."/>
            <person name="Castanera R."/>
            <person name="Culley D."/>
            <person name="Daum C."/>
            <person name="Ezra D."/>
            <person name="Gonzalez J."/>
            <person name="Henrissat B."/>
            <person name="Kuo A."/>
            <person name="Liang C."/>
            <person name="Lipzen A."/>
            <person name="Lutzoni F."/>
            <person name="Magnuson J."/>
            <person name="Mondo S."/>
            <person name="Nolan M."/>
            <person name="Ohm R."/>
            <person name="Pangilinan J."/>
            <person name="Park H.-J."/>
            <person name="Ramirez L."/>
            <person name="Alfaro M."/>
            <person name="Sun H."/>
            <person name="Tritt A."/>
            <person name="Yoshinaga Y."/>
            <person name="Zwiers L.-H."/>
            <person name="Turgeon B."/>
            <person name="Goodwin S."/>
            <person name="Spatafora J."/>
            <person name="Crous P."/>
            <person name="Grigoriev I."/>
        </authorList>
    </citation>
    <scope>NUCLEOTIDE SEQUENCE</scope>
    <source>
        <strain evidence="9">ATCC 16933</strain>
    </source>
</reference>
<feature type="region of interest" description="Disordered" evidence="6">
    <location>
        <begin position="187"/>
        <end position="249"/>
    </location>
</feature>
<accession>A0A6A6P153</accession>
<organism evidence="9 10">
    <name type="scientific">Lineolata rhizophorae</name>
    <dbReference type="NCBI Taxonomy" id="578093"/>
    <lineage>
        <taxon>Eukaryota</taxon>
        <taxon>Fungi</taxon>
        <taxon>Dikarya</taxon>
        <taxon>Ascomycota</taxon>
        <taxon>Pezizomycotina</taxon>
        <taxon>Dothideomycetes</taxon>
        <taxon>Dothideomycetes incertae sedis</taxon>
        <taxon>Lineolatales</taxon>
        <taxon>Lineolataceae</taxon>
        <taxon>Lineolata</taxon>
    </lineage>
</organism>
<feature type="domain" description="Rhodopsin" evidence="8">
    <location>
        <begin position="3"/>
        <end position="97"/>
    </location>
</feature>
<evidence type="ECO:0000313" key="10">
    <source>
        <dbReference type="Proteomes" id="UP000799766"/>
    </source>
</evidence>
<dbReference type="Pfam" id="PF20684">
    <property type="entry name" value="Fung_rhodopsin"/>
    <property type="match status" value="1"/>
</dbReference>
<comment type="similarity">
    <text evidence="5">Belongs to the SAT4 family.</text>
</comment>
<evidence type="ECO:0000256" key="4">
    <source>
        <dbReference type="ARBA" id="ARBA00023136"/>
    </source>
</evidence>
<dbReference type="InterPro" id="IPR049326">
    <property type="entry name" value="Rhodopsin_dom_fungi"/>
</dbReference>
<gene>
    <name evidence="9" type="ORF">BDY21DRAFT_363763</name>
</gene>
<evidence type="ECO:0000256" key="3">
    <source>
        <dbReference type="ARBA" id="ARBA00022989"/>
    </source>
</evidence>
<evidence type="ECO:0000259" key="8">
    <source>
        <dbReference type="Pfam" id="PF20684"/>
    </source>
</evidence>
<dbReference type="EMBL" id="MU001680">
    <property type="protein sequence ID" value="KAF2457487.1"/>
    <property type="molecule type" value="Genomic_DNA"/>
</dbReference>
<feature type="transmembrane region" description="Helical" evidence="7">
    <location>
        <begin position="6"/>
        <end position="22"/>
    </location>
</feature>
<evidence type="ECO:0000256" key="5">
    <source>
        <dbReference type="ARBA" id="ARBA00038359"/>
    </source>
</evidence>
<keyword evidence="2 7" id="KW-0812">Transmembrane</keyword>
<comment type="subcellular location">
    <subcellularLocation>
        <location evidence="1">Membrane</location>
        <topology evidence="1">Multi-pass membrane protein</topology>
    </subcellularLocation>
</comment>
<keyword evidence="3 7" id="KW-1133">Transmembrane helix</keyword>
<name>A0A6A6P153_9PEZI</name>
<dbReference type="OrthoDB" id="5429740at2759"/>
<evidence type="ECO:0000313" key="9">
    <source>
        <dbReference type="EMBL" id="KAF2457487.1"/>
    </source>
</evidence>
<dbReference type="GO" id="GO:0016020">
    <property type="term" value="C:membrane"/>
    <property type="evidence" value="ECO:0007669"/>
    <property type="project" value="UniProtKB-SubCell"/>
</dbReference>
<keyword evidence="4 7" id="KW-0472">Membrane</keyword>
<feature type="transmembrane region" description="Helical" evidence="7">
    <location>
        <begin position="34"/>
        <end position="56"/>
    </location>
</feature>
<evidence type="ECO:0000256" key="1">
    <source>
        <dbReference type="ARBA" id="ARBA00004141"/>
    </source>
</evidence>
<sequence length="249" mass="27592">MLGSLSVLSDLYALLLLAALLWRLQMPLKQKIGLFSIFSCGFLVVMAGIIRTVMLYRLAAFSNADATWLGFNLFCCSHAECQLAMICASAPALKVFICRYGGDLAECCGKYVTSLSNRTRHIYHGRGNIAESFNNSLSSVKGSLRSVKGSVRSDRWMLRRKDETPDCERTQEMTVSMSLSKQQEEALQSWRPSRFGPDPNQDYSGTAEMYDTNNRGGNGPPVPPKDEDDFMSNPSSGAGMKEVRIRAMV</sequence>
<protein>
    <recommendedName>
        <fullName evidence="8">Rhodopsin domain-containing protein</fullName>
    </recommendedName>
</protein>
<dbReference type="PANTHER" id="PTHR33048">
    <property type="entry name" value="PTH11-LIKE INTEGRAL MEMBRANE PROTEIN (AFU_ORTHOLOGUE AFUA_5G11245)"/>
    <property type="match status" value="1"/>
</dbReference>